<evidence type="ECO:0008006" key="3">
    <source>
        <dbReference type="Google" id="ProtNLM"/>
    </source>
</evidence>
<protein>
    <recommendedName>
        <fullName evidence="3">Flagellar basal-body protein FlbY</fullName>
    </recommendedName>
</protein>
<organism evidence="1 2">
    <name type="scientific">Sneathiella chungangensis</name>
    <dbReference type="NCBI Taxonomy" id="1418234"/>
    <lineage>
        <taxon>Bacteria</taxon>
        <taxon>Pseudomonadati</taxon>
        <taxon>Pseudomonadota</taxon>
        <taxon>Alphaproteobacteria</taxon>
        <taxon>Sneathiellales</taxon>
        <taxon>Sneathiellaceae</taxon>
        <taxon>Sneathiella</taxon>
    </lineage>
</organism>
<proteinExistence type="predicted"/>
<dbReference type="EMBL" id="WTVA01000001">
    <property type="protein sequence ID" value="MZR21251.1"/>
    <property type="molecule type" value="Genomic_DNA"/>
</dbReference>
<dbReference type="Proteomes" id="UP000445696">
    <property type="component" value="Unassembled WGS sequence"/>
</dbReference>
<dbReference type="RefSeq" id="WP_161337657.1">
    <property type="nucleotide sequence ID" value="NZ_JBHSDG010000002.1"/>
</dbReference>
<accession>A0A845MC76</accession>
<evidence type="ECO:0000313" key="1">
    <source>
        <dbReference type="EMBL" id="MZR21251.1"/>
    </source>
</evidence>
<dbReference type="OrthoDB" id="9860263at2"/>
<comment type="caution">
    <text evidence="1">The sequence shown here is derived from an EMBL/GenBank/DDBJ whole genome shotgun (WGS) entry which is preliminary data.</text>
</comment>
<sequence length="157" mass="17333">MTEETQTNAAKLMSPEALSHMISRLSDVLAQENKLLDENKPESFKATLSEKTRLIAVYNQQMTLIKRNPDAYKSCPREEIDHLKEVSSKFYGILDSHFRKLSTARTVTEGLVKAVADEVAKKKAPPSGYTARASVANPLSSRNSRAVDGAIAINQVI</sequence>
<evidence type="ECO:0000313" key="2">
    <source>
        <dbReference type="Proteomes" id="UP000445696"/>
    </source>
</evidence>
<gene>
    <name evidence="1" type="ORF">GQF03_02795</name>
</gene>
<keyword evidence="2" id="KW-1185">Reference proteome</keyword>
<reference evidence="1 2" key="1">
    <citation type="journal article" date="2014" name="Int. J. Syst. Evol. Microbiol.">
        <title>Sneathiella chungangensis sp. nov., isolated from a marine sand, and emended description of the genus Sneathiella.</title>
        <authorList>
            <person name="Siamphan C."/>
            <person name="Kim H."/>
            <person name="Lee J.S."/>
            <person name="Kim W."/>
        </authorList>
    </citation>
    <scope>NUCLEOTIDE SEQUENCE [LARGE SCALE GENOMIC DNA]</scope>
    <source>
        <strain evidence="1 2">KCTC 32476</strain>
    </source>
</reference>
<name>A0A845MC76_9PROT</name>
<dbReference type="AlphaFoldDB" id="A0A845MC76"/>